<name>A0AAV3QAX0_LITER</name>
<dbReference type="AlphaFoldDB" id="A0AAV3QAX0"/>
<feature type="region of interest" description="Disordered" evidence="1">
    <location>
        <begin position="1"/>
        <end position="51"/>
    </location>
</feature>
<dbReference type="FunFam" id="2.130.10.10:FF:000663">
    <property type="entry name" value="Vacuolar import/degradation Vid27-related protein"/>
    <property type="match status" value="1"/>
</dbReference>
<dbReference type="EMBL" id="BAABME010003777">
    <property type="protein sequence ID" value="GAA0160101.1"/>
    <property type="molecule type" value="Genomic_DNA"/>
</dbReference>
<organism evidence="4 5">
    <name type="scientific">Lithospermum erythrorhizon</name>
    <name type="common">Purple gromwell</name>
    <name type="synonym">Lithospermum officinale var. erythrorhizon</name>
    <dbReference type="NCBI Taxonomy" id="34254"/>
    <lineage>
        <taxon>Eukaryota</taxon>
        <taxon>Viridiplantae</taxon>
        <taxon>Streptophyta</taxon>
        <taxon>Embryophyta</taxon>
        <taxon>Tracheophyta</taxon>
        <taxon>Spermatophyta</taxon>
        <taxon>Magnoliopsida</taxon>
        <taxon>eudicotyledons</taxon>
        <taxon>Gunneridae</taxon>
        <taxon>Pentapetalae</taxon>
        <taxon>asterids</taxon>
        <taxon>lamiids</taxon>
        <taxon>Boraginales</taxon>
        <taxon>Boraginaceae</taxon>
        <taxon>Boraginoideae</taxon>
        <taxon>Lithospermeae</taxon>
        <taxon>Lithospermum</taxon>
    </lineage>
</organism>
<dbReference type="Pfam" id="PF08553">
    <property type="entry name" value="VID27"/>
    <property type="match status" value="1"/>
</dbReference>
<dbReference type="SUPFAM" id="SSF101908">
    <property type="entry name" value="Putative isomerase YbhE"/>
    <property type="match status" value="1"/>
</dbReference>
<accession>A0AAV3QAX0</accession>
<feature type="compositionally biased region" description="Polar residues" evidence="1">
    <location>
        <begin position="41"/>
        <end position="51"/>
    </location>
</feature>
<dbReference type="InterPro" id="IPR055559">
    <property type="entry name" value="CYPRO4_DUF7135"/>
</dbReference>
<feature type="compositionally biased region" description="Acidic residues" evidence="1">
    <location>
        <begin position="11"/>
        <end position="29"/>
    </location>
</feature>
<dbReference type="GO" id="GO:0005737">
    <property type="term" value="C:cytoplasm"/>
    <property type="evidence" value="ECO:0007669"/>
    <property type="project" value="TreeGrafter"/>
</dbReference>
<dbReference type="PANTHER" id="PTHR31913">
    <property type="entry name" value="VACUOLAR IMPORT AND DEGRADATION PROTEIN 27"/>
    <property type="match status" value="1"/>
</dbReference>
<feature type="domain" description="DUF7135" evidence="3">
    <location>
        <begin position="46"/>
        <end position="203"/>
    </location>
</feature>
<comment type="caution">
    <text evidence="4">The sequence shown here is derived from an EMBL/GenBank/DDBJ whole genome shotgun (WGS) entry which is preliminary data.</text>
</comment>
<dbReference type="GO" id="GO:0005634">
    <property type="term" value="C:nucleus"/>
    <property type="evidence" value="ECO:0007669"/>
    <property type="project" value="TreeGrafter"/>
</dbReference>
<evidence type="ECO:0000259" key="3">
    <source>
        <dbReference type="Pfam" id="PF23581"/>
    </source>
</evidence>
<evidence type="ECO:0000256" key="1">
    <source>
        <dbReference type="SAM" id="MobiDB-lite"/>
    </source>
</evidence>
<reference evidence="4 5" key="1">
    <citation type="submission" date="2024-01" db="EMBL/GenBank/DDBJ databases">
        <title>The complete chloroplast genome sequence of Lithospermum erythrorhizon: insights into the phylogenetic relationship among Boraginaceae species and the maternal lineages of purple gromwells.</title>
        <authorList>
            <person name="Okada T."/>
            <person name="Watanabe K."/>
        </authorList>
    </citation>
    <scope>NUCLEOTIDE SEQUENCE [LARGE SCALE GENOMIC DNA]</scope>
</reference>
<protein>
    <recommendedName>
        <fullName evidence="6">Protein CYPRO4</fullName>
    </recommendedName>
</protein>
<dbReference type="Pfam" id="PF23581">
    <property type="entry name" value="DUF7135"/>
    <property type="match status" value="1"/>
</dbReference>
<evidence type="ECO:0008006" key="6">
    <source>
        <dbReference type="Google" id="ProtNLM"/>
    </source>
</evidence>
<sequence length="641" mass="71065">MGGSQSREDIDLSDSDEYEEEDDESGDQYDDAKDEDHTPNPKINTTSQLSGSIDDVESRLKSLKLKYSSKASVAKLNPKNAVKLYLHIGGNTPNAKWIVSEKLSYYRFVKTSNLEEEGESDEGEGGFWVLRVGKKVNARVSTDLQLKMFGDQRRVDLVDKGVWAMRFYSDEEYRGFVVRFQDCLFENVYGLEATDENKLKVYGKDFIGWVKPEENDDAMWEDAEEGMWKSKSPTVRGRESDDLLEEFEEAASGGGGIQSLALGALDNSFLVSDSGVQVVKNFKHGIHGKGVYVKFDDGGGKLGSSNLGKSTPKKALLMRGETNMMLMSPAKEGKQHANGLHQLDIETGKIVTQWNFEKNGVDISMRDITNDTKGSQLDPSESTFLGLDDNMLCQWDMRDRKGMVQSLANTSSPVLNWTQGHQFSRGTNFQCFATTGDGSIVIGSLDGKIRLYSRTSMRQAKTAFPGLGSPITNVDVTYDGKWILGTTDTYLILICTLFTDKDGKTKTAFSGRAGNRIPAPRLLKLTPVDAHMAGGNNSFHGGHFSWVTESGKQERHLVATVGKFSVIWNFQQVKNSAHHCYQNQQGLKSCYCYKIVLKDESIVESRFMHDKFAISDSPEAPLVVATPMKVSSFSMSAGKGK</sequence>
<feature type="domain" description="Vacuolar import/degradation Vid27 C-terminal" evidence="2">
    <location>
        <begin position="265"/>
        <end position="582"/>
    </location>
</feature>
<evidence type="ECO:0000313" key="4">
    <source>
        <dbReference type="EMBL" id="GAA0160101.1"/>
    </source>
</evidence>
<dbReference type="Gene3D" id="2.130.10.10">
    <property type="entry name" value="YVTN repeat-like/Quinoprotein amine dehydrogenase"/>
    <property type="match status" value="1"/>
</dbReference>
<keyword evidence="5" id="KW-1185">Reference proteome</keyword>
<dbReference type="Proteomes" id="UP001454036">
    <property type="component" value="Unassembled WGS sequence"/>
</dbReference>
<gene>
    <name evidence="4" type="ORF">LIER_16733</name>
</gene>
<dbReference type="PANTHER" id="PTHR31913:SF7">
    <property type="entry name" value="DEM PROTEIN"/>
    <property type="match status" value="1"/>
</dbReference>
<dbReference type="InterPro" id="IPR013863">
    <property type="entry name" value="VID27_C"/>
</dbReference>
<proteinExistence type="predicted"/>
<evidence type="ECO:0000259" key="2">
    <source>
        <dbReference type="Pfam" id="PF08553"/>
    </source>
</evidence>
<dbReference type="InterPro" id="IPR040458">
    <property type="entry name" value="Vid27"/>
</dbReference>
<feature type="compositionally biased region" description="Basic and acidic residues" evidence="1">
    <location>
        <begin position="30"/>
        <end position="39"/>
    </location>
</feature>
<dbReference type="InterPro" id="IPR015943">
    <property type="entry name" value="WD40/YVTN_repeat-like_dom_sf"/>
</dbReference>
<evidence type="ECO:0000313" key="5">
    <source>
        <dbReference type="Proteomes" id="UP001454036"/>
    </source>
</evidence>
<feature type="compositionally biased region" description="Basic and acidic residues" evidence="1">
    <location>
        <begin position="1"/>
        <end position="10"/>
    </location>
</feature>